<name>A0A9E7RT89_METWO</name>
<reference evidence="2" key="1">
    <citation type="submission" date="2022-09" db="EMBL/GenBank/DDBJ databases">
        <title>Characterization of three MwoI isoschizomers from sequenced genome and metagenomes.</title>
        <authorList>
            <person name="Fomenkov A."/>
            <person name="Xu S.Y."/>
            <person name="Roberts R.J."/>
        </authorList>
    </citation>
    <scope>NUCLEOTIDE SEQUENCE</scope>
    <source>
        <strain evidence="2">DSM 2970</strain>
    </source>
</reference>
<dbReference type="EMBL" id="CP104550">
    <property type="protein sequence ID" value="UXH30897.1"/>
    <property type="molecule type" value="Genomic_DNA"/>
</dbReference>
<dbReference type="Proteomes" id="UP001065373">
    <property type="component" value="Chromosome"/>
</dbReference>
<evidence type="ECO:0000313" key="3">
    <source>
        <dbReference type="Proteomes" id="UP001369247"/>
    </source>
</evidence>
<accession>A0A9E7RT89</accession>
<evidence type="ECO:0000313" key="2">
    <source>
        <dbReference type="EMBL" id="UXH30897.1"/>
    </source>
</evidence>
<sequence>MRDEILSRLEKLGEYIRILEDYQKHSLYEIKGDHTLRAAVERYLEISIEYFWIWGR</sequence>
<dbReference type="GeneID" id="62532645"/>
<evidence type="ECO:0000313" key="1">
    <source>
        <dbReference type="EMBL" id="MEJ8542580.1"/>
    </source>
</evidence>
<proteinExistence type="predicted"/>
<keyword evidence="3" id="KW-1185">Reference proteome</keyword>
<reference evidence="1 3" key="2">
    <citation type="submission" date="2023-12" db="EMBL/GenBank/DDBJ databases">
        <title>Phenotypic and Genomic Characterization of Methanothermobacter wolfeii Strain BSEL, a CO2-Capturing Archaeon with Minimal Nutrient Requirements.</title>
        <authorList>
            <person name="Ale Enriquez F."/>
            <person name="Ahring B.K."/>
        </authorList>
    </citation>
    <scope>NUCLEOTIDE SEQUENCE [LARGE SCALE GENOMIC DNA]</scope>
    <source>
        <strain evidence="1 3">BSEL-1</strain>
    </source>
</reference>
<dbReference type="EMBL" id="JAXUHJ010000008">
    <property type="protein sequence ID" value="MEJ8542580.1"/>
    <property type="molecule type" value="Genomic_DNA"/>
</dbReference>
<protein>
    <submittedName>
        <fullName evidence="2">Uncharacterized protein</fullName>
    </submittedName>
</protein>
<gene>
    <name evidence="2" type="ORF">N5910_04935</name>
    <name evidence="1" type="ORF">U2150_03615</name>
</gene>
<dbReference type="AlphaFoldDB" id="A0A9E7RT89"/>
<dbReference type="RefSeq" id="WP_202879453.1">
    <property type="nucleotide sequence ID" value="NZ_CP104550.1"/>
</dbReference>
<dbReference type="Proteomes" id="UP001369247">
    <property type="component" value="Unassembled WGS sequence"/>
</dbReference>
<organism evidence="2">
    <name type="scientific">Methanothermobacter wolfeii</name>
    <name type="common">Methanobacterium wolfei</name>
    <dbReference type="NCBI Taxonomy" id="145261"/>
    <lineage>
        <taxon>Archaea</taxon>
        <taxon>Methanobacteriati</taxon>
        <taxon>Methanobacteriota</taxon>
        <taxon>Methanomada group</taxon>
        <taxon>Methanobacteria</taxon>
        <taxon>Methanobacteriales</taxon>
        <taxon>Methanobacteriaceae</taxon>
        <taxon>Methanothermobacter</taxon>
    </lineage>
</organism>